<reference evidence="1 2" key="1">
    <citation type="submission" date="2018-10" db="EMBL/GenBank/DDBJ databases">
        <title>Genomic Encyclopedia of Type Strains, Phase IV (KMG-IV): sequencing the most valuable type-strain genomes for metagenomic binning, comparative biology and taxonomic classification.</title>
        <authorList>
            <person name="Goeker M."/>
        </authorList>
    </citation>
    <scope>NUCLEOTIDE SEQUENCE [LARGE SCALE GENOMIC DNA]</scope>
    <source>
        <strain evidence="1 2">DSM 4734</strain>
    </source>
</reference>
<evidence type="ECO:0000313" key="1">
    <source>
        <dbReference type="EMBL" id="RKQ95415.1"/>
    </source>
</evidence>
<comment type="caution">
    <text evidence="1">The sequence shown here is derived from an EMBL/GenBank/DDBJ whole genome shotgun (WGS) entry which is preliminary data.</text>
</comment>
<dbReference type="Pfam" id="PF08875">
    <property type="entry name" value="DUF1833"/>
    <property type="match status" value="1"/>
</dbReference>
<dbReference type="AlphaFoldDB" id="A0A495D1H6"/>
<proteinExistence type="predicted"/>
<sequence length="167" mass="18020">MPSRAFLESAIAQDGDEIYLVLLTITHPDLAALGLDYPDLGISDGALRFVNNNADITSRGDVFKAYGFEFTPPGQGEGERMLASLTVDNVDRRIALTLRALQSRPTVLVEVILAADPDTVEQSLPEFSFTGAEGDALEVTGQLSVDIDEDEPVTSFDFTPRTAPALF</sequence>
<protein>
    <submittedName>
        <fullName evidence="1">Uncharacterized protein DUF1833</fullName>
    </submittedName>
</protein>
<dbReference type="OrthoDB" id="7691601at2"/>
<gene>
    <name evidence="1" type="ORF">C7435_2517</name>
</gene>
<dbReference type="Proteomes" id="UP000273675">
    <property type="component" value="Unassembled WGS sequence"/>
</dbReference>
<evidence type="ECO:0000313" key="2">
    <source>
        <dbReference type="Proteomes" id="UP000273675"/>
    </source>
</evidence>
<dbReference type="EMBL" id="RBIM01000006">
    <property type="protein sequence ID" value="RKQ95415.1"/>
    <property type="molecule type" value="Genomic_DNA"/>
</dbReference>
<dbReference type="RefSeq" id="WP_121211903.1">
    <property type="nucleotide sequence ID" value="NZ_RBIM01000006.1"/>
</dbReference>
<dbReference type="InterPro" id="IPR014974">
    <property type="entry name" value="DUF1833"/>
</dbReference>
<accession>A0A495D1H6</accession>
<organism evidence="1 2">
    <name type="scientific">Maricaulis maris</name>
    <dbReference type="NCBI Taxonomy" id="74318"/>
    <lineage>
        <taxon>Bacteria</taxon>
        <taxon>Pseudomonadati</taxon>
        <taxon>Pseudomonadota</taxon>
        <taxon>Alphaproteobacteria</taxon>
        <taxon>Maricaulales</taxon>
        <taxon>Maricaulaceae</taxon>
        <taxon>Maricaulis</taxon>
    </lineage>
</organism>
<name>A0A495D1H6_9PROT</name>